<feature type="compositionally biased region" description="Basic residues" evidence="1">
    <location>
        <begin position="318"/>
        <end position="344"/>
    </location>
</feature>
<feature type="compositionally biased region" description="Basic and acidic residues" evidence="1">
    <location>
        <begin position="295"/>
        <end position="308"/>
    </location>
</feature>
<evidence type="ECO:0000313" key="2">
    <source>
        <dbReference type="EMBL" id="CAF0926145.1"/>
    </source>
</evidence>
<name>A0A814B990_9BILA</name>
<dbReference type="AlphaFoldDB" id="A0A814B990"/>
<dbReference type="EMBL" id="CAJNOG010000090">
    <property type="protein sequence ID" value="CAF0926145.1"/>
    <property type="molecule type" value="Genomic_DNA"/>
</dbReference>
<comment type="caution">
    <text evidence="2">The sequence shown here is derived from an EMBL/GenBank/DDBJ whole genome shotgun (WGS) entry which is preliminary data.</text>
</comment>
<organism evidence="2 3">
    <name type="scientific">Adineta steineri</name>
    <dbReference type="NCBI Taxonomy" id="433720"/>
    <lineage>
        <taxon>Eukaryota</taxon>
        <taxon>Metazoa</taxon>
        <taxon>Spiralia</taxon>
        <taxon>Gnathifera</taxon>
        <taxon>Rotifera</taxon>
        <taxon>Eurotatoria</taxon>
        <taxon>Bdelloidea</taxon>
        <taxon>Adinetida</taxon>
        <taxon>Adinetidae</taxon>
        <taxon>Adineta</taxon>
    </lineage>
</organism>
<gene>
    <name evidence="2" type="ORF">JYZ213_LOCUS11901</name>
</gene>
<evidence type="ECO:0000256" key="1">
    <source>
        <dbReference type="SAM" id="MobiDB-lite"/>
    </source>
</evidence>
<proteinExistence type="predicted"/>
<feature type="compositionally biased region" description="Basic and acidic residues" evidence="1">
    <location>
        <begin position="261"/>
        <end position="270"/>
    </location>
</feature>
<feature type="compositionally biased region" description="Polar residues" evidence="1">
    <location>
        <begin position="363"/>
        <end position="376"/>
    </location>
</feature>
<feature type="region of interest" description="Disordered" evidence="1">
    <location>
        <begin position="241"/>
        <end position="283"/>
    </location>
</feature>
<reference evidence="2" key="1">
    <citation type="submission" date="2021-02" db="EMBL/GenBank/DDBJ databases">
        <authorList>
            <person name="Nowell W R."/>
        </authorList>
    </citation>
    <scope>NUCLEOTIDE SEQUENCE</scope>
</reference>
<dbReference type="Proteomes" id="UP000663845">
    <property type="component" value="Unassembled WGS sequence"/>
</dbReference>
<evidence type="ECO:0000313" key="3">
    <source>
        <dbReference type="Proteomes" id="UP000663845"/>
    </source>
</evidence>
<feature type="region of interest" description="Disordered" evidence="1">
    <location>
        <begin position="295"/>
        <end position="376"/>
    </location>
</feature>
<accession>A0A814B990</accession>
<protein>
    <submittedName>
        <fullName evidence="2">Uncharacterized protein</fullName>
    </submittedName>
</protein>
<sequence length="507" mass="59819">MTYHIKREHLKNWDLQPINENPIITTIDDDQDIYISERSSMTSSNDTIKIFSPITKQTPTPSSRFILPKKPPHTLKYPYNKLPEDGIPAAIHYQLKLKNDKKLRTTVRKAPPGQGNLVPIPPIKPVESSNNYYPYWYYYKMQNPDWIMRQRRTADGQIIPYDSFDPSKYLPAQSEITTSPPKPKKRTRKYRPNDVPVIQSNQDKERVDYSEKNLLTSSHLMLHEDQQQVPLKHYIPLNDIDNNEHREQKPKRKILQQRSKPKIENERNDHNIPSLSNKPSYDLDNLMIVSKPIENRSKNQSKLSDKHTLNSNIDDNGKRRHHHHHHHQTQLQNHHHPNQTHSHIHPSIPSQQNHSHQQHHRYPQNQTHSHNNPHIVSQQNHQPEYYQQHVHIRRRPLSSIYVNSDIQIVDILFKDPVQDDYHLPPPASYNLTHPLPPVTHDHHHQQQQQKTNPIRFPTDNYGALNRQTHGKNGKESIRKTKIYKPDLHTLYSNNNRVHNLVDKRLAV</sequence>
<feature type="region of interest" description="Disordered" evidence="1">
    <location>
        <begin position="439"/>
        <end position="475"/>
    </location>
</feature>
<feature type="region of interest" description="Disordered" evidence="1">
    <location>
        <begin position="164"/>
        <end position="208"/>
    </location>
</feature>